<keyword evidence="3" id="KW-1185">Reference proteome</keyword>
<proteinExistence type="predicted"/>
<dbReference type="Gene3D" id="3.30.2350.20">
    <property type="entry name" value="TruD, catalytic domain"/>
    <property type="match status" value="2"/>
</dbReference>
<dbReference type="PANTHER" id="PTHR47811:SF1">
    <property type="entry name" value="TRNA PSEUDOURIDINE SYNTHASE D"/>
    <property type="match status" value="1"/>
</dbReference>
<comment type="caution">
    <text evidence="2">The sequence shown here is derived from an EMBL/GenBank/DDBJ whole genome shotgun (WGS) entry which is preliminary data.</text>
</comment>
<dbReference type="Gene3D" id="1.10.1510.30">
    <property type="match status" value="1"/>
</dbReference>
<reference evidence="2 3" key="1">
    <citation type="submission" date="2017-05" db="EMBL/GenBank/DDBJ databases">
        <authorList>
            <person name="Varghese N."/>
            <person name="Submissions S."/>
        </authorList>
    </citation>
    <scope>NUCLEOTIDE SEQUENCE [LARGE SCALE GENOMIC DNA]</scope>
    <source>
        <strain evidence="2 3">DSM 15522</strain>
    </source>
</reference>
<dbReference type="InterPro" id="IPR020119">
    <property type="entry name" value="PsdUridine_synth_TruD_CS"/>
</dbReference>
<dbReference type="InterPro" id="IPR020103">
    <property type="entry name" value="PsdUridine_synth_cat_dom_sf"/>
</dbReference>
<dbReference type="PROSITE" id="PS01268">
    <property type="entry name" value="UPF0024"/>
    <property type="match status" value="1"/>
</dbReference>
<organism evidence="2 3">
    <name type="scientific">Desulfurobacterium pacificum</name>
    <dbReference type="NCBI Taxonomy" id="240166"/>
    <lineage>
        <taxon>Bacteria</taxon>
        <taxon>Pseudomonadati</taxon>
        <taxon>Aquificota</taxon>
        <taxon>Aquificia</taxon>
        <taxon>Desulfurobacteriales</taxon>
        <taxon>Desulfurobacteriaceae</taxon>
        <taxon>Desulfurobacterium</taxon>
    </lineage>
</organism>
<dbReference type="InterPro" id="IPR050170">
    <property type="entry name" value="TruD_pseudoU_synthase"/>
</dbReference>
<dbReference type="SUPFAM" id="SSF55120">
    <property type="entry name" value="Pseudouridine synthase"/>
    <property type="match status" value="1"/>
</dbReference>
<dbReference type="Proteomes" id="UP001157911">
    <property type="component" value="Unassembled WGS sequence"/>
</dbReference>
<dbReference type="InterPro" id="IPR001656">
    <property type="entry name" value="PsdUridine_synth_TruD"/>
</dbReference>
<name>A0ABY1NJK5_9BACT</name>
<dbReference type="Gene3D" id="3.30.70.3160">
    <property type="match status" value="1"/>
</dbReference>
<accession>A0ABY1NJK5</accession>
<gene>
    <name evidence="2" type="ORF">SAMN06265339_0831</name>
</gene>
<protein>
    <submittedName>
        <fullName evidence="2">tRNA pseudouridine13 synthase</fullName>
    </submittedName>
</protein>
<evidence type="ECO:0000313" key="3">
    <source>
        <dbReference type="Proteomes" id="UP001157911"/>
    </source>
</evidence>
<evidence type="ECO:0000313" key="2">
    <source>
        <dbReference type="EMBL" id="SMP10631.1"/>
    </source>
</evidence>
<dbReference type="EMBL" id="FXUB01000002">
    <property type="protein sequence ID" value="SMP10631.1"/>
    <property type="molecule type" value="Genomic_DNA"/>
</dbReference>
<dbReference type="InterPro" id="IPR042214">
    <property type="entry name" value="TruD_catalytic"/>
</dbReference>
<sequence>MAKIKTIPEDFVVEEILKTPLKKEGAYRVYKLTKKGLETDEAIRKVAKSSSVPSLLISYCGLKDKNAVTTQFIAVPSDKRLREPSDERIKLKEVGFLNRKLSPSLIKENKFTIKVRNAELPDSRRVEVLRRFGIPNYYGEQRFTPVRKGAFFAELLAKGLKKEALLYLFTPAGWEGSRDRKGKKVFISGNYEEAAKYFKGWRKKVAKALAEGKSFEEAFSLIPKREIEFQFNVFQSFLFNEWLAKEVMRRTENYLKFKYKVGFMVFPMEDVGELKEREVGIFHPEKEWNIYEKVLRGRGVEVGDFLPLSCFFHPFKRRTFAEVKRLKLKKFEWGVKLSFSLPSGSYATNVVRFLYDAV</sequence>
<keyword evidence="1" id="KW-0819">tRNA processing</keyword>
<dbReference type="PANTHER" id="PTHR47811">
    <property type="entry name" value="TRNA PSEUDOURIDINE SYNTHASE D"/>
    <property type="match status" value="1"/>
</dbReference>
<dbReference type="RefSeq" id="WP_283400318.1">
    <property type="nucleotide sequence ID" value="NZ_FXUB01000002.1"/>
</dbReference>
<dbReference type="Pfam" id="PF01142">
    <property type="entry name" value="TruD"/>
    <property type="match status" value="1"/>
</dbReference>
<evidence type="ECO:0000256" key="1">
    <source>
        <dbReference type="ARBA" id="ARBA00022694"/>
    </source>
</evidence>